<dbReference type="EMBL" id="CCYD01000288">
    <property type="protein sequence ID" value="CEG37569.1"/>
    <property type="molecule type" value="Genomic_DNA"/>
</dbReference>
<keyword evidence="1" id="KW-0812">Transmembrane</keyword>
<proteinExistence type="predicted"/>
<accession>A0A0P1A9R2</accession>
<dbReference type="AlphaFoldDB" id="A0A0P1A9R2"/>
<dbReference type="Proteomes" id="UP000054928">
    <property type="component" value="Unassembled WGS sequence"/>
</dbReference>
<dbReference type="RefSeq" id="XP_024573938.1">
    <property type="nucleotide sequence ID" value="XM_024722908.1"/>
</dbReference>
<reference evidence="3" key="1">
    <citation type="submission" date="2014-09" db="EMBL/GenBank/DDBJ databases">
        <authorList>
            <person name="Sharma Rahul"/>
            <person name="Thines Marco"/>
        </authorList>
    </citation>
    <scope>NUCLEOTIDE SEQUENCE [LARGE SCALE GENOMIC DNA]</scope>
</reference>
<name>A0A0P1A9R2_PLAHL</name>
<dbReference type="GeneID" id="36400404"/>
<evidence type="ECO:0000256" key="1">
    <source>
        <dbReference type="SAM" id="Phobius"/>
    </source>
</evidence>
<feature type="transmembrane region" description="Helical" evidence="1">
    <location>
        <begin position="14"/>
        <end position="36"/>
    </location>
</feature>
<keyword evidence="1" id="KW-0472">Membrane</keyword>
<evidence type="ECO:0000313" key="3">
    <source>
        <dbReference type="Proteomes" id="UP000054928"/>
    </source>
</evidence>
<keyword evidence="1" id="KW-1133">Transmembrane helix</keyword>
<sequence>MLIRIFAPTIKTGLYRILLLLTVYILCRFHYLLFFLGHTSLAKCKSCQINTTFFRPCSSLVDLHRFLKKKRDLFVLFAECQEQ</sequence>
<organism evidence="2 3">
    <name type="scientific">Plasmopara halstedii</name>
    <name type="common">Downy mildew of sunflower</name>
    <dbReference type="NCBI Taxonomy" id="4781"/>
    <lineage>
        <taxon>Eukaryota</taxon>
        <taxon>Sar</taxon>
        <taxon>Stramenopiles</taxon>
        <taxon>Oomycota</taxon>
        <taxon>Peronosporomycetes</taxon>
        <taxon>Peronosporales</taxon>
        <taxon>Peronosporaceae</taxon>
        <taxon>Plasmopara</taxon>
    </lineage>
</organism>
<protein>
    <submittedName>
        <fullName evidence="2">Uncharacterized protein</fullName>
    </submittedName>
</protein>
<keyword evidence="3" id="KW-1185">Reference proteome</keyword>
<evidence type="ECO:0000313" key="2">
    <source>
        <dbReference type="EMBL" id="CEG37569.1"/>
    </source>
</evidence>